<dbReference type="Proteomes" id="UP000198500">
    <property type="component" value="Unassembled WGS sequence"/>
</dbReference>
<feature type="region of interest" description="Disordered" evidence="1">
    <location>
        <begin position="698"/>
        <end position="725"/>
    </location>
</feature>
<accession>A0A1H2RBG2</accession>
<protein>
    <recommendedName>
        <fullName evidence="4">Phage tail tape measure protein, lambda family</fullName>
    </recommendedName>
</protein>
<keyword evidence="3" id="KW-1185">Reference proteome</keyword>
<dbReference type="STRING" id="574349.SAMN05443545_101278"/>
<evidence type="ECO:0000313" key="2">
    <source>
        <dbReference type="EMBL" id="SDW16813.1"/>
    </source>
</evidence>
<dbReference type="AlphaFoldDB" id="A0A1H2RBG2"/>
<gene>
    <name evidence="2" type="ORF">SAMN05443545_101278</name>
</gene>
<dbReference type="OrthoDB" id="6174294at2"/>
<sequence length="778" mass="82583">MAVRSLGQLTLDLVAKIGGFTGPMNQAQRAAKRDMSEIARSVRRASSVITATAAAATAAGGSLVAFTQNAASNARELRNQAQLANAGTQEFQRNAYAAQTVGVEQGKLADILKDVNDRVGDFLATGGGPMADFFENIAPQIGVTAQQFRDLSGPQALQLYYDSLERANLSQQDMTFYLEAIASDTTALIPLLRNGGERFREMANEADQLGLVLSDLDIAQLEEFGRQFDRITGIMSNMSDVVAAELAPYLSVVADELSEGVDSADDFGEAFSRSLRTVVESTAPVLDALDKFLLAAKALRTFAYTMGQAYTAVFAEITNAATGALDFIAGGINDVISGFNRIPGIDDIPLIDSFSDSGYAQNVRSARDEIAKLAEEARQDLAEAYGAPPPSEGLLDYLDDVDRKRQQIADEYRNGSMLSDPGGTALGGGETSEELEKQRESYESLIDELYPVIAAQREFREDMELLAKADAAGAVDDLAEAQQRLRESVLSDRSPSDAYGQGMGVPGGLEGGFGGQIGQRDMSGMDEEQSGWDRWLESAETAFTDFDAMAANTAESFQRGFGEAFESMIFDSENFGDAMYSLLDGVSRTLVRALGEMAAQWLAYQAVQMLVGRQGQTQAVTQAATTGSSIAAAYAPAAALASLATLGGNAAPAATGIASTMALSQGMASFGSLSGMAHDGIDNVPNEGTWLLDKGERVMSSPQSDKLDGFLASQEGHGSGSDAPIINLIEDSSRAGQTQRRQDQDGRHIVDVVVADIFGDGRVHGALSRKYGLSTQGK</sequence>
<name>A0A1H2RBG2_9GAMM</name>
<dbReference type="RefSeq" id="WP_092567701.1">
    <property type="nucleotide sequence ID" value="NZ_BMXH01000001.1"/>
</dbReference>
<evidence type="ECO:0000313" key="3">
    <source>
        <dbReference type="Proteomes" id="UP000198500"/>
    </source>
</evidence>
<feature type="region of interest" description="Disordered" evidence="1">
    <location>
        <begin position="487"/>
        <end position="528"/>
    </location>
</feature>
<evidence type="ECO:0008006" key="4">
    <source>
        <dbReference type="Google" id="ProtNLM"/>
    </source>
</evidence>
<feature type="region of interest" description="Disordered" evidence="1">
    <location>
        <begin position="414"/>
        <end position="434"/>
    </location>
</feature>
<feature type="compositionally biased region" description="Gly residues" evidence="1">
    <location>
        <begin position="501"/>
        <end position="517"/>
    </location>
</feature>
<organism evidence="2 3">
    <name type="scientific">Aidingimonas halophila</name>
    <dbReference type="NCBI Taxonomy" id="574349"/>
    <lineage>
        <taxon>Bacteria</taxon>
        <taxon>Pseudomonadati</taxon>
        <taxon>Pseudomonadota</taxon>
        <taxon>Gammaproteobacteria</taxon>
        <taxon>Oceanospirillales</taxon>
        <taxon>Halomonadaceae</taxon>
        <taxon>Aidingimonas</taxon>
    </lineage>
</organism>
<proteinExistence type="predicted"/>
<reference evidence="2 3" key="1">
    <citation type="submission" date="2016-10" db="EMBL/GenBank/DDBJ databases">
        <authorList>
            <person name="de Groot N.N."/>
        </authorList>
    </citation>
    <scope>NUCLEOTIDE SEQUENCE [LARGE SCALE GENOMIC DNA]</scope>
    <source>
        <strain evidence="2 3">DSM 19219</strain>
    </source>
</reference>
<dbReference type="EMBL" id="FNNI01000001">
    <property type="protein sequence ID" value="SDW16813.1"/>
    <property type="molecule type" value="Genomic_DNA"/>
</dbReference>
<evidence type="ECO:0000256" key="1">
    <source>
        <dbReference type="SAM" id="MobiDB-lite"/>
    </source>
</evidence>